<dbReference type="GeneID" id="66881342"/>
<gene>
    <name evidence="1" type="ORF">NCTC10476_03614</name>
</gene>
<accession>A0A0A8V830</accession>
<dbReference type="RefSeq" id="WP_004720829.1">
    <property type="nucleotide sequence ID" value="NZ_CCYO01000001.1"/>
</dbReference>
<evidence type="ECO:0000313" key="2">
    <source>
        <dbReference type="Proteomes" id="UP000255169"/>
    </source>
</evidence>
<dbReference type="EMBL" id="UHJG01000003">
    <property type="protein sequence ID" value="SUQ37485.1"/>
    <property type="molecule type" value="Genomic_DNA"/>
</dbReference>
<dbReference type="AlphaFoldDB" id="A0A0A8V830"/>
<organism evidence="1 2">
    <name type="scientific">Yersinia ruckeri</name>
    <dbReference type="NCBI Taxonomy" id="29486"/>
    <lineage>
        <taxon>Bacteria</taxon>
        <taxon>Pseudomonadati</taxon>
        <taxon>Pseudomonadota</taxon>
        <taxon>Gammaproteobacteria</taxon>
        <taxon>Enterobacterales</taxon>
        <taxon>Yersiniaceae</taxon>
        <taxon>Yersinia</taxon>
    </lineage>
</organism>
<name>A0A0A8V830_YERRU</name>
<dbReference type="OrthoDB" id="6696486at2"/>
<reference evidence="1 2" key="1">
    <citation type="submission" date="2018-06" db="EMBL/GenBank/DDBJ databases">
        <authorList>
            <consortium name="Pathogen Informatics"/>
            <person name="Doyle S."/>
        </authorList>
    </citation>
    <scope>NUCLEOTIDE SEQUENCE [LARGE SCALE GENOMIC DNA]</scope>
    <source>
        <strain evidence="1 2">NCTC10476</strain>
    </source>
</reference>
<dbReference type="Proteomes" id="UP000255169">
    <property type="component" value="Unassembled WGS sequence"/>
</dbReference>
<evidence type="ECO:0000313" key="1">
    <source>
        <dbReference type="EMBL" id="SUQ37485.1"/>
    </source>
</evidence>
<sequence>MNLFPENVSALFPVTLEPCLPGDDGDTDTPAIQLDEPDNLTLCQLLTPLVSHFYYCSMTRHEAGYDCDVVLLPLTPLTEHLKAIKQSTPQVPLTERLLKAFRRWANINVELLRLTLPRRQQNFGIEQQIWGHESAVHSPAIRRRARKLTDDCCDFCGYTSKHNALIFRNSNPEDTADTNLGVACPVCACSRHLNNLGANDGVMVYLPELSPADISHLLRTVSIARQQGDKRQKQGATTILRWLAEHRAEAEAFWGTCHPGEFGQALLQARDRLREDLQQRLRHIALIPNPELISGNITADSIKPSTWLSLLNQYRSQN</sequence>
<protein>
    <submittedName>
        <fullName evidence="1">Uncharacterized protein</fullName>
    </submittedName>
</protein>
<proteinExistence type="predicted"/>
<keyword evidence="2" id="KW-1185">Reference proteome</keyword>